<dbReference type="CDD" id="cd18809">
    <property type="entry name" value="SF1_C_RecD"/>
    <property type="match status" value="1"/>
</dbReference>
<evidence type="ECO:0000313" key="7">
    <source>
        <dbReference type="Proteomes" id="UP000789901"/>
    </source>
</evidence>
<dbReference type="SUPFAM" id="SSF52540">
    <property type="entry name" value="P-loop containing nucleoside triphosphate hydrolases"/>
    <property type="match status" value="1"/>
</dbReference>
<evidence type="ECO:0000313" key="6">
    <source>
        <dbReference type="EMBL" id="CAG8632601.1"/>
    </source>
</evidence>
<organism evidence="6 7">
    <name type="scientific">Gigaspora margarita</name>
    <dbReference type="NCBI Taxonomy" id="4874"/>
    <lineage>
        <taxon>Eukaryota</taxon>
        <taxon>Fungi</taxon>
        <taxon>Fungi incertae sedis</taxon>
        <taxon>Mucoromycota</taxon>
        <taxon>Glomeromycotina</taxon>
        <taxon>Glomeromycetes</taxon>
        <taxon>Diversisporales</taxon>
        <taxon>Gigasporaceae</taxon>
        <taxon>Gigaspora</taxon>
    </lineage>
</organism>
<dbReference type="PANTHER" id="PTHR23274:SF51">
    <property type="entry name" value="OS03G0423850 PROTEIN"/>
    <property type="match status" value="1"/>
</dbReference>
<keyword evidence="7" id="KW-1185">Reference proteome</keyword>
<dbReference type="Gene3D" id="3.40.50.300">
    <property type="entry name" value="P-loop containing nucleotide triphosphate hydrolases"/>
    <property type="match status" value="1"/>
</dbReference>
<evidence type="ECO:0000256" key="4">
    <source>
        <dbReference type="ARBA" id="ARBA00022840"/>
    </source>
</evidence>
<dbReference type="InterPro" id="IPR003840">
    <property type="entry name" value="DNA_helicase_dom"/>
</dbReference>
<dbReference type="Pfam" id="PF02689">
    <property type="entry name" value="Herpes_Helicase"/>
    <property type="match status" value="1"/>
</dbReference>
<keyword evidence="2" id="KW-0378">Hydrolase</keyword>
<dbReference type="Proteomes" id="UP000789901">
    <property type="component" value="Unassembled WGS sequence"/>
</dbReference>
<gene>
    <name evidence="6" type="ORF">GMARGA_LOCUS8416</name>
</gene>
<proteinExistence type="predicted"/>
<dbReference type="EMBL" id="CAJVQB010004323">
    <property type="protein sequence ID" value="CAG8632601.1"/>
    <property type="molecule type" value="Genomic_DNA"/>
</dbReference>
<keyword evidence="3" id="KW-0347">Helicase</keyword>
<comment type="caution">
    <text evidence="6">The sequence shown here is derived from an EMBL/GenBank/DDBJ whole genome shotgun (WGS) entry which is preliminary data.</text>
</comment>
<sequence>MGKYKGTHFPVSLAFAMTINKSQGQSLSRVGLDLTTPIFTHGQLYVALSRTTSKQNLKIITNNDKRTKNIVYTKILH</sequence>
<name>A0ABN7UMT6_GIGMA</name>
<dbReference type="InterPro" id="IPR027417">
    <property type="entry name" value="P-loop_NTPase"/>
</dbReference>
<feature type="domain" description="DNA replication helicase" evidence="5">
    <location>
        <begin position="11"/>
        <end position="65"/>
    </location>
</feature>
<evidence type="ECO:0000256" key="2">
    <source>
        <dbReference type="ARBA" id="ARBA00022801"/>
    </source>
</evidence>
<reference evidence="6 7" key="1">
    <citation type="submission" date="2021-06" db="EMBL/GenBank/DDBJ databases">
        <authorList>
            <person name="Kallberg Y."/>
            <person name="Tangrot J."/>
            <person name="Rosling A."/>
        </authorList>
    </citation>
    <scope>NUCLEOTIDE SEQUENCE [LARGE SCALE GENOMIC DNA]</scope>
    <source>
        <strain evidence="6 7">120-4 pot B 10/14</strain>
    </source>
</reference>
<evidence type="ECO:0000259" key="5">
    <source>
        <dbReference type="Pfam" id="PF02689"/>
    </source>
</evidence>
<evidence type="ECO:0000256" key="3">
    <source>
        <dbReference type="ARBA" id="ARBA00022806"/>
    </source>
</evidence>
<dbReference type="PANTHER" id="PTHR23274">
    <property type="entry name" value="DNA HELICASE-RELATED"/>
    <property type="match status" value="1"/>
</dbReference>
<keyword evidence="4" id="KW-0067">ATP-binding</keyword>
<accession>A0ABN7UMT6</accession>
<protein>
    <submittedName>
        <fullName evidence="6">37545_t:CDS:1</fullName>
    </submittedName>
</protein>
<keyword evidence="1" id="KW-0547">Nucleotide-binding</keyword>
<evidence type="ECO:0000256" key="1">
    <source>
        <dbReference type="ARBA" id="ARBA00022741"/>
    </source>
</evidence>